<dbReference type="AlphaFoldDB" id="A0A1X7GDP4"/>
<proteinExistence type="predicted"/>
<dbReference type="RefSeq" id="WP_085087977.1">
    <property type="nucleotide sequence ID" value="NZ_FXAK01000007.1"/>
</dbReference>
<name>A0A1X7GDP4_9PROT</name>
<dbReference type="InterPro" id="IPR012933">
    <property type="entry name" value="HicA_mRNA_interferase"/>
</dbReference>
<protein>
    <submittedName>
        <fullName evidence="1">HicA toxin of toxin-antitoxin</fullName>
    </submittedName>
</protein>
<gene>
    <name evidence="1" type="ORF">SAMN02982917_3639</name>
</gene>
<accession>A0A1X7GDP4</accession>
<evidence type="ECO:0000313" key="2">
    <source>
        <dbReference type="Proteomes" id="UP000192936"/>
    </source>
</evidence>
<evidence type="ECO:0000313" key="1">
    <source>
        <dbReference type="EMBL" id="SMF67988.1"/>
    </source>
</evidence>
<dbReference type="GO" id="GO:0003729">
    <property type="term" value="F:mRNA binding"/>
    <property type="evidence" value="ECO:0007669"/>
    <property type="project" value="InterPro"/>
</dbReference>
<reference evidence="1 2" key="1">
    <citation type="submission" date="2017-04" db="EMBL/GenBank/DDBJ databases">
        <authorList>
            <person name="Afonso C.L."/>
            <person name="Miller P.J."/>
            <person name="Scott M.A."/>
            <person name="Spackman E."/>
            <person name="Goraichik I."/>
            <person name="Dimitrov K.M."/>
            <person name="Suarez D.L."/>
            <person name="Swayne D.E."/>
        </authorList>
    </citation>
    <scope>NUCLEOTIDE SEQUENCE [LARGE SCALE GENOMIC DNA]</scope>
    <source>
        <strain evidence="1 2">A2P</strain>
    </source>
</reference>
<dbReference type="STRING" id="286727.SAMN02982917_3639"/>
<organism evidence="1 2">
    <name type="scientific">Azospirillum oryzae</name>
    <dbReference type="NCBI Taxonomy" id="286727"/>
    <lineage>
        <taxon>Bacteria</taxon>
        <taxon>Pseudomonadati</taxon>
        <taxon>Pseudomonadota</taxon>
        <taxon>Alphaproteobacteria</taxon>
        <taxon>Rhodospirillales</taxon>
        <taxon>Azospirillaceae</taxon>
        <taxon>Azospirillum</taxon>
    </lineage>
</organism>
<dbReference type="OrthoDB" id="73001at2"/>
<dbReference type="EMBL" id="FXAK01000007">
    <property type="protein sequence ID" value="SMF67988.1"/>
    <property type="molecule type" value="Genomic_DNA"/>
</dbReference>
<dbReference type="Proteomes" id="UP000192936">
    <property type="component" value="Unassembled WGS sequence"/>
</dbReference>
<sequence length="84" mass="9189">MNKAHRATIAAIFARPTSASIRWADIEALVIALDGVVEERAGSRVWIEVRDRGAVFHRPHPRPEAKKGAVDAVRKLLINAGITP</sequence>
<dbReference type="Pfam" id="PF07927">
    <property type="entry name" value="HicA_toxin"/>
    <property type="match status" value="1"/>
</dbReference>